<gene>
    <name evidence="1" type="ORF">CLV43_107363</name>
</gene>
<dbReference type="SUPFAM" id="SSF102198">
    <property type="entry name" value="Putative cyclase"/>
    <property type="match status" value="1"/>
</dbReference>
<dbReference type="GO" id="GO:0004061">
    <property type="term" value="F:arylformamidase activity"/>
    <property type="evidence" value="ECO:0007669"/>
    <property type="project" value="InterPro"/>
</dbReference>
<name>A0A2T0T297_9PSEU</name>
<comment type="caution">
    <text evidence="1">The sequence shown here is derived from an EMBL/GenBank/DDBJ whole genome shotgun (WGS) entry which is preliminary data.</text>
</comment>
<proteinExistence type="predicted"/>
<dbReference type="InterPro" id="IPR037175">
    <property type="entry name" value="KFase_sf"/>
</dbReference>
<sequence length="282" mass="28970">MGATMTTAQGTAALLAAVEGGLAVHDLGRQLVQGMPQSPNHPPYWHALPRRHGDVVRADGGSAANDLITMGTHVGTHIDAFAHVSHDGKLLDGSDAAEAGRGGRFAELGVHTIAPMVRRGVLLDVPAALGEPTGCPAGYEITPDDLAAAERAQGTPVRSGDVVLVRSGWGRLFDDPDRTVYQGKESGVPGVGEAGARWLADRGAHAAGADTIAFERLAPGGGHASLPAHRVLLVERGVYIIETLVLDGIAAAGVREFLFVLSPLPLFGATGSPVRPLAVVGA</sequence>
<dbReference type="GO" id="GO:0019441">
    <property type="term" value="P:L-tryptophan catabolic process to kynurenine"/>
    <property type="evidence" value="ECO:0007669"/>
    <property type="project" value="InterPro"/>
</dbReference>
<dbReference type="AlphaFoldDB" id="A0A2T0T297"/>
<reference evidence="1 2" key="1">
    <citation type="submission" date="2018-03" db="EMBL/GenBank/DDBJ databases">
        <title>Genomic Encyclopedia of Archaeal and Bacterial Type Strains, Phase II (KMG-II): from individual species to whole genera.</title>
        <authorList>
            <person name="Goeker M."/>
        </authorList>
    </citation>
    <scope>NUCLEOTIDE SEQUENCE [LARGE SCALE GENOMIC DNA]</scope>
    <source>
        <strain evidence="1 2">DSM 44720</strain>
    </source>
</reference>
<dbReference type="Pfam" id="PF04199">
    <property type="entry name" value="Cyclase"/>
    <property type="match status" value="1"/>
</dbReference>
<evidence type="ECO:0000313" key="2">
    <source>
        <dbReference type="Proteomes" id="UP000239494"/>
    </source>
</evidence>
<organism evidence="1 2">
    <name type="scientific">Umezawaea tangerina</name>
    <dbReference type="NCBI Taxonomy" id="84725"/>
    <lineage>
        <taxon>Bacteria</taxon>
        <taxon>Bacillati</taxon>
        <taxon>Actinomycetota</taxon>
        <taxon>Actinomycetes</taxon>
        <taxon>Pseudonocardiales</taxon>
        <taxon>Pseudonocardiaceae</taxon>
        <taxon>Umezawaea</taxon>
    </lineage>
</organism>
<dbReference type="EMBL" id="PVTF01000007">
    <property type="protein sequence ID" value="PRY39776.1"/>
    <property type="molecule type" value="Genomic_DNA"/>
</dbReference>
<dbReference type="PANTHER" id="PTHR34861:SF10">
    <property type="entry name" value="CYCLASE"/>
    <property type="match status" value="1"/>
</dbReference>
<accession>A0A2T0T297</accession>
<evidence type="ECO:0000313" key="1">
    <source>
        <dbReference type="EMBL" id="PRY39776.1"/>
    </source>
</evidence>
<dbReference type="Gene3D" id="3.50.30.50">
    <property type="entry name" value="Putative cyclase"/>
    <property type="match status" value="1"/>
</dbReference>
<dbReference type="Proteomes" id="UP000239494">
    <property type="component" value="Unassembled WGS sequence"/>
</dbReference>
<keyword evidence="2" id="KW-1185">Reference proteome</keyword>
<protein>
    <submittedName>
        <fullName evidence="1">Kynurenine formamidase</fullName>
    </submittedName>
</protein>
<dbReference type="InterPro" id="IPR007325">
    <property type="entry name" value="KFase/CYL"/>
</dbReference>
<dbReference type="PANTHER" id="PTHR34861">
    <property type="match status" value="1"/>
</dbReference>